<evidence type="ECO:0000313" key="4">
    <source>
        <dbReference type="Proteomes" id="UP000034805"/>
    </source>
</evidence>
<dbReference type="EMBL" id="JARO02003359">
    <property type="protein sequence ID" value="KPP70652.1"/>
    <property type="molecule type" value="Genomic_DNA"/>
</dbReference>
<proteinExistence type="predicted"/>
<feature type="region of interest" description="Disordered" evidence="2">
    <location>
        <begin position="63"/>
        <end position="97"/>
    </location>
</feature>
<feature type="compositionally biased region" description="Polar residues" evidence="2">
    <location>
        <begin position="123"/>
        <end position="136"/>
    </location>
</feature>
<protein>
    <recommendedName>
        <fullName evidence="5">DUF4657 domain-containing protein</fullName>
    </recommendedName>
</protein>
<organism evidence="3 4">
    <name type="scientific">Scleropages formosus</name>
    <name type="common">Asian bonytongue</name>
    <name type="synonym">Osteoglossum formosum</name>
    <dbReference type="NCBI Taxonomy" id="113540"/>
    <lineage>
        <taxon>Eukaryota</taxon>
        <taxon>Metazoa</taxon>
        <taxon>Chordata</taxon>
        <taxon>Craniata</taxon>
        <taxon>Vertebrata</taxon>
        <taxon>Euteleostomi</taxon>
        <taxon>Actinopterygii</taxon>
        <taxon>Neopterygii</taxon>
        <taxon>Teleostei</taxon>
        <taxon>Osteoglossocephala</taxon>
        <taxon>Osteoglossomorpha</taxon>
        <taxon>Osteoglossiformes</taxon>
        <taxon>Osteoglossidae</taxon>
        <taxon>Scleropages</taxon>
    </lineage>
</organism>
<comment type="caution">
    <text evidence="3">The sequence shown here is derived from an EMBL/GenBank/DDBJ whole genome shotgun (WGS) entry which is preliminary data.</text>
</comment>
<dbReference type="Proteomes" id="UP000034805">
    <property type="component" value="Unassembled WGS sequence"/>
</dbReference>
<evidence type="ECO:0000313" key="3">
    <source>
        <dbReference type="EMBL" id="KPP70652.1"/>
    </source>
</evidence>
<sequence>MASEGSYFSLKTSCSDSPVASAGKGDMVLDSEVVLTKMKLFDNFHGRLCGAEDSVSTISISVSEQDLSEPGQVSDGDPNLCPSEQAPSDPKPDYLSVFSDPQLPRLYKFESEDSGVEMPSGADSPSTPTGSEQSFVVHSRAPSRDSQDLGTDVAAPGPILQSEKCPATEETKTPLHPVTKEEGNDFGTLETKTNLEVMQVHISPMEENMTMKGPQDGLLEDTSEDCENSIVMKVATEELAEQSTTIRNCNSTEALNMTEADLQPQPLRKSTTSDSLDEYMEECCRLSEVHRAKINPLGPSLGYLEHICQLIEKIGQLQEHNLRLQRQLSSLQKENRTKNTKEKCLTVRRYLRCASGQECRSWTLSAGHRGRDNSKSPLWRRTWEPRPLSSSLVRPASVPAQRVARTRLSGTHVVFADYLVLPTADRLPLDCRVDSPQLLCTVSAPSSGMNIPLAPLAVSLHLSSLGHLSAKDVGKLPCLAPCHMPSPLLHL</sequence>
<feature type="compositionally biased region" description="Basic and acidic residues" evidence="2">
    <location>
        <begin position="166"/>
        <end position="183"/>
    </location>
</feature>
<dbReference type="AlphaFoldDB" id="A0A0P7V708"/>
<evidence type="ECO:0000256" key="2">
    <source>
        <dbReference type="SAM" id="MobiDB-lite"/>
    </source>
</evidence>
<feature type="region of interest" description="Disordered" evidence="2">
    <location>
        <begin position="1"/>
        <end position="22"/>
    </location>
</feature>
<reference evidence="3 4" key="1">
    <citation type="submission" date="2015-08" db="EMBL/GenBank/DDBJ databases">
        <title>The genome of the Asian arowana (Scleropages formosus).</title>
        <authorList>
            <person name="Tan M.H."/>
            <person name="Gan H.M."/>
            <person name="Croft L.J."/>
            <person name="Austin C.M."/>
        </authorList>
    </citation>
    <scope>NUCLEOTIDE SEQUENCE [LARGE SCALE GENOMIC DNA]</scope>
    <source>
        <strain evidence="3">Aro1</strain>
    </source>
</reference>
<gene>
    <name evidence="3" type="ORF">Z043_110502</name>
</gene>
<evidence type="ECO:0000256" key="1">
    <source>
        <dbReference type="SAM" id="Coils"/>
    </source>
</evidence>
<feature type="compositionally biased region" description="Polar residues" evidence="2">
    <location>
        <begin position="9"/>
        <end position="18"/>
    </location>
</feature>
<accession>A0A0P7V708</accession>
<name>A0A0P7V708_SCLFO</name>
<evidence type="ECO:0008006" key="5">
    <source>
        <dbReference type="Google" id="ProtNLM"/>
    </source>
</evidence>
<keyword evidence="1" id="KW-0175">Coiled coil</keyword>
<feature type="region of interest" description="Disordered" evidence="2">
    <location>
        <begin position="111"/>
        <end position="186"/>
    </location>
</feature>
<feature type="coiled-coil region" evidence="1">
    <location>
        <begin position="314"/>
        <end position="341"/>
    </location>
</feature>